<sequence length="653" mass="73847">MSEQCAVPLCLPNNCKWDAQTGEYSKSAGSRESLCVIEAAIERLKSIKGPVCVVSIAGPCRKGKSYILSKSFDQGEVFPLGHFLDPETMGIWMWIVPDKFKDSNGKEFTVVLLDSEGIDAVSSDGSDDHCIFTLTILLASVLIYNSAGVPTRTDLDGLDFIVKLSQRIQLRSSAQTSDPVGGESLQADANQFHKTFPFFVWLLRDVVLSLPKDCHSIKDYFLTRVFLSDPTSKGDQSNQVAESILNFFPGFDAFKLPPPSSDPEVVLNLNRDEVQQDVNKSFVRGVQEFKALLRSKLSPKRSFNDGEYVTGEALAALVNIYVSALNTPGTVPSVQSAWETFVHTKCTEAKLAALRVYESVMTSELDGLLPCDSDNIRQVQERAIGESMRIFQEETVGVSASSSEKYLDELMDSMNEALKRWQGENNRQTKEQCHKLLRALKEELLDPILRELSGKDGASVSFAQIIGGYSAIEQGFKRDAKGAKDICAQVFYEFHPEMQAEMEKHMAYLQQLKDFDESLAFERQEKARQEQERQRIEEENARLEEERRAKEKEMEILKAKQEEDRKRLEEQFKADMEAQREQMHNMMTANMEELRKDREAIVQQNQTFKESMEHMRQSMEKRNDQIVELQKQIVALANRPPPPPQKGGICVIS</sequence>
<dbReference type="Proteomes" id="UP000275408">
    <property type="component" value="Unassembled WGS sequence"/>
</dbReference>
<gene>
    <name evidence="7" type="ORF">pdam_00015895</name>
</gene>
<reference evidence="7 8" key="1">
    <citation type="journal article" date="2018" name="Sci. Rep.">
        <title>Comparative analysis of the Pocillopora damicornis genome highlights role of immune system in coral evolution.</title>
        <authorList>
            <person name="Cunning R."/>
            <person name="Bay R.A."/>
            <person name="Gillette P."/>
            <person name="Baker A.C."/>
            <person name="Traylor-Knowles N."/>
        </authorList>
    </citation>
    <scope>NUCLEOTIDE SEQUENCE [LARGE SCALE GENOMIC DNA]</scope>
    <source>
        <strain evidence="7">RSMAS</strain>
        <tissue evidence="7">Whole animal</tissue>
    </source>
</reference>
<dbReference type="Pfam" id="PF02841">
    <property type="entry name" value="GBP_C"/>
    <property type="match status" value="1"/>
</dbReference>
<feature type="coiled-coil region" evidence="5">
    <location>
        <begin position="512"/>
        <end position="639"/>
    </location>
</feature>
<proteinExistence type="inferred from homology"/>
<keyword evidence="8" id="KW-1185">Reference proteome</keyword>
<dbReference type="InterPro" id="IPR003191">
    <property type="entry name" value="Guanylate-bd/ATL_C"/>
</dbReference>
<feature type="domain" description="GB1/RHD3-type G" evidence="6">
    <location>
        <begin position="48"/>
        <end position="205"/>
    </location>
</feature>
<dbReference type="InterPro" id="IPR036543">
    <property type="entry name" value="Guanylate-bd_C_sf"/>
</dbReference>
<dbReference type="FunFam" id="3.40.50.300:FF:004769">
    <property type="entry name" value="Predicted protein"/>
    <property type="match status" value="1"/>
</dbReference>
<keyword evidence="1" id="KW-0547">Nucleotide-binding</keyword>
<evidence type="ECO:0000256" key="5">
    <source>
        <dbReference type="SAM" id="Coils"/>
    </source>
</evidence>
<comment type="caution">
    <text evidence="7">The sequence shown here is derived from an EMBL/GenBank/DDBJ whole genome shotgun (WGS) entry which is preliminary data.</text>
</comment>
<evidence type="ECO:0000259" key="6">
    <source>
        <dbReference type="PROSITE" id="PS51715"/>
    </source>
</evidence>
<evidence type="ECO:0000256" key="1">
    <source>
        <dbReference type="ARBA" id="ARBA00022741"/>
    </source>
</evidence>
<dbReference type="PANTHER" id="PTHR10751">
    <property type="entry name" value="GUANYLATE BINDING PROTEIN"/>
    <property type="match status" value="1"/>
</dbReference>
<dbReference type="OMA" id="QIRSECF"/>
<keyword evidence="2" id="KW-0378">Hydrolase</keyword>
<organism evidence="7 8">
    <name type="scientific">Pocillopora damicornis</name>
    <name type="common">Cauliflower coral</name>
    <name type="synonym">Millepora damicornis</name>
    <dbReference type="NCBI Taxonomy" id="46731"/>
    <lineage>
        <taxon>Eukaryota</taxon>
        <taxon>Metazoa</taxon>
        <taxon>Cnidaria</taxon>
        <taxon>Anthozoa</taxon>
        <taxon>Hexacorallia</taxon>
        <taxon>Scleractinia</taxon>
        <taxon>Astrocoeniina</taxon>
        <taxon>Pocilloporidae</taxon>
        <taxon>Pocillopora</taxon>
    </lineage>
</organism>
<evidence type="ECO:0000256" key="2">
    <source>
        <dbReference type="ARBA" id="ARBA00022801"/>
    </source>
</evidence>
<dbReference type="Gene3D" id="3.40.50.300">
    <property type="entry name" value="P-loop containing nucleotide triphosphate hydrolases"/>
    <property type="match status" value="1"/>
</dbReference>
<keyword evidence="5" id="KW-0175">Coiled coil</keyword>
<dbReference type="SUPFAM" id="SSF52540">
    <property type="entry name" value="P-loop containing nucleoside triphosphate hydrolases"/>
    <property type="match status" value="1"/>
</dbReference>
<dbReference type="AlphaFoldDB" id="A0A3M6UVJ8"/>
<dbReference type="OrthoDB" id="5958801at2759"/>
<protein>
    <recommendedName>
        <fullName evidence="6">GB1/RHD3-type G domain-containing protein</fullName>
    </recommendedName>
</protein>
<dbReference type="InterPro" id="IPR015894">
    <property type="entry name" value="Guanylate-bd_N"/>
</dbReference>
<dbReference type="EMBL" id="RCHS01000626">
    <property type="protein sequence ID" value="RMX57650.1"/>
    <property type="molecule type" value="Genomic_DNA"/>
</dbReference>
<accession>A0A3M6UVJ8</accession>
<evidence type="ECO:0000256" key="4">
    <source>
        <dbReference type="PROSITE-ProRule" id="PRU01052"/>
    </source>
</evidence>
<dbReference type="GO" id="GO:0003924">
    <property type="term" value="F:GTPase activity"/>
    <property type="evidence" value="ECO:0007669"/>
    <property type="project" value="InterPro"/>
</dbReference>
<keyword evidence="3" id="KW-0342">GTP-binding</keyword>
<dbReference type="Pfam" id="PF02263">
    <property type="entry name" value="GBP"/>
    <property type="match status" value="1"/>
</dbReference>
<dbReference type="InterPro" id="IPR027417">
    <property type="entry name" value="P-loop_NTPase"/>
</dbReference>
<evidence type="ECO:0000313" key="8">
    <source>
        <dbReference type="Proteomes" id="UP000275408"/>
    </source>
</evidence>
<comment type="similarity">
    <text evidence="4">Belongs to the TRAFAC class dynamin-like GTPase superfamily. GB1/RHD3 GTPase family.</text>
</comment>
<dbReference type="Gene3D" id="1.20.1000.10">
    <property type="entry name" value="Guanylate-binding protein, C-terminal domain"/>
    <property type="match status" value="1"/>
</dbReference>
<dbReference type="PROSITE" id="PS51715">
    <property type="entry name" value="G_GB1_RHD3"/>
    <property type="match status" value="1"/>
</dbReference>
<name>A0A3M6UVJ8_POCDA</name>
<dbReference type="InterPro" id="IPR030386">
    <property type="entry name" value="G_GB1_RHD3_dom"/>
</dbReference>
<dbReference type="GO" id="GO:0005525">
    <property type="term" value="F:GTP binding"/>
    <property type="evidence" value="ECO:0007669"/>
    <property type="project" value="UniProtKB-KW"/>
</dbReference>
<dbReference type="SUPFAM" id="SSF48340">
    <property type="entry name" value="Interferon-induced guanylate-binding protein 1 (GBP1), C-terminal domain"/>
    <property type="match status" value="1"/>
</dbReference>
<evidence type="ECO:0000313" key="7">
    <source>
        <dbReference type="EMBL" id="RMX57650.1"/>
    </source>
</evidence>
<evidence type="ECO:0000256" key="3">
    <source>
        <dbReference type="ARBA" id="ARBA00023134"/>
    </source>
</evidence>